<dbReference type="InterPro" id="IPR004513">
    <property type="entry name" value="FtsX"/>
</dbReference>
<comment type="similarity">
    <text evidence="2 12">Belongs to the ABC-4 integral membrane protein family. FtsX subfamily.</text>
</comment>
<dbReference type="InterPro" id="IPR047590">
    <property type="entry name" value="FtsX_proteobact-type"/>
</dbReference>
<reference evidence="16 17" key="1">
    <citation type="submission" date="2019-03" db="EMBL/GenBank/DDBJ databases">
        <title>Genomic Encyclopedia of Type Strains, Phase IV (KMG-IV): sequencing the most valuable type-strain genomes for metagenomic binning, comparative biology and taxonomic classification.</title>
        <authorList>
            <person name="Goeker M."/>
        </authorList>
    </citation>
    <scope>NUCLEOTIDE SEQUENCE [LARGE SCALE GENOMIC DNA]</scope>
    <source>
        <strain evidence="16 17">DSM 23344</strain>
    </source>
</reference>
<evidence type="ECO:0000313" key="16">
    <source>
        <dbReference type="EMBL" id="TCO75299.1"/>
    </source>
</evidence>
<dbReference type="Proteomes" id="UP000294980">
    <property type="component" value="Unassembled WGS sequence"/>
</dbReference>
<dbReference type="PANTHER" id="PTHR47755:SF1">
    <property type="entry name" value="CELL DIVISION PROTEIN FTSX"/>
    <property type="match status" value="1"/>
</dbReference>
<feature type="domain" description="FtsX extracellular" evidence="15">
    <location>
        <begin position="91"/>
        <end position="183"/>
    </location>
</feature>
<keyword evidence="5 12" id="KW-1003">Cell membrane</keyword>
<evidence type="ECO:0000256" key="2">
    <source>
        <dbReference type="ARBA" id="ARBA00007379"/>
    </source>
</evidence>
<evidence type="ECO:0000256" key="3">
    <source>
        <dbReference type="ARBA" id="ARBA00011160"/>
    </source>
</evidence>
<evidence type="ECO:0000256" key="4">
    <source>
        <dbReference type="ARBA" id="ARBA00021907"/>
    </source>
</evidence>
<evidence type="ECO:0000256" key="10">
    <source>
        <dbReference type="ARBA" id="ARBA00023136"/>
    </source>
</evidence>
<keyword evidence="6 12" id="KW-0997">Cell inner membrane</keyword>
<dbReference type="PANTHER" id="PTHR47755">
    <property type="entry name" value="CELL DIVISION PROTEIN FTSX"/>
    <property type="match status" value="1"/>
</dbReference>
<sequence length="331" mass="35179">MWVLTNVPRAKKRPPEGARVARRGVVTRYRAWVRHHRASAADSLLKILDHPVSSMLTWLVVGIAMALPVSLMLTLDNLRGLEGSVADEASLSLFLAESVDTAAARALAQTISERDDVAGVRYHSRDKALEEFREQSGFADIIDGLGSNPLPHLLLVTPRDRTSVAASEDLAAALSGLPAVAEVVVDSAWLRRLQGLLAVGERIVLTLALLLSMGVVLILGNTIRLAIENRREEIRVVRLVGGSNAFVRRPFLYTGLWYGVGGGVAAAMLTALGLWSLGGPVSALAAAYDAEWSLSGLGIVGSCQLVLAGGVLGLVGAWVAVSRHLRAVEPA</sequence>
<dbReference type="Gene3D" id="3.30.70.3040">
    <property type="match status" value="1"/>
</dbReference>
<protein>
    <recommendedName>
        <fullName evidence="4 12">Cell division protein FtsX</fullName>
    </recommendedName>
</protein>
<evidence type="ECO:0000256" key="8">
    <source>
        <dbReference type="ARBA" id="ARBA00022692"/>
    </source>
</evidence>
<feature type="domain" description="ABC3 transporter permease C-terminal" evidence="14">
    <location>
        <begin position="207"/>
        <end position="324"/>
    </location>
</feature>
<evidence type="ECO:0000259" key="15">
    <source>
        <dbReference type="Pfam" id="PF18075"/>
    </source>
</evidence>
<proteinExistence type="inferred from homology"/>
<feature type="transmembrane region" description="Helical" evidence="13">
    <location>
        <begin position="256"/>
        <end position="277"/>
    </location>
</feature>
<evidence type="ECO:0000259" key="14">
    <source>
        <dbReference type="Pfam" id="PF02687"/>
    </source>
</evidence>
<comment type="subcellular location">
    <subcellularLocation>
        <location evidence="1">Cell inner membrane</location>
        <topology evidence="1">Multi-pass membrane protein</topology>
    </subcellularLocation>
</comment>
<evidence type="ECO:0000256" key="13">
    <source>
        <dbReference type="SAM" id="Phobius"/>
    </source>
</evidence>
<dbReference type="Pfam" id="PF18075">
    <property type="entry name" value="FtsX_ECD"/>
    <property type="match status" value="1"/>
</dbReference>
<dbReference type="Pfam" id="PF02687">
    <property type="entry name" value="FtsX"/>
    <property type="match status" value="1"/>
</dbReference>
<evidence type="ECO:0000256" key="9">
    <source>
        <dbReference type="ARBA" id="ARBA00022989"/>
    </source>
</evidence>
<evidence type="ECO:0000256" key="7">
    <source>
        <dbReference type="ARBA" id="ARBA00022618"/>
    </source>
</evidence>
<dbReference type="GO" id="GO:0051301">
    <property type="term" value="P:cell division"/>
    <property type="evidence" value="ECO:0007669"/>
    <property type="project" value="UniProtKB-KW"/>
</dbReference>
<gene>
    <name evidence="16" type="ORF">EV688_10922</name>
</gene>
<keyword evidence="11 12" id="KW-0131">Cell cycle</keyword>
<evidence type="ECO:0000313" key="17">
    <source>
        <dbReference type="Proteomes" id="UP000294980"/>
    </source>
</evidence>
<keyword evidence="7 12" id="KW-0132">Cell division</keyword>
<evidence type="ECO:0000256" key="5">
    <source>
        <dbReference type="ARBA" id="ARBA00022475"/>
    </source>
</evidence>
<keyword evidence="17" id="KW-1185">Reference proteome</keyword>
<dbReference type="InterPro" id="IPR040690">
    <property type="entry name" value="FtsX_ECD"/>
</dbReference>
<evidence type="ECO:0000256" key="6">
    <source>
        <dbReference type="ARBA" id="ARBA00022519"/>
    </source>
</evidence>
<organism evidence="16 17">
    <name type="scientific">Chromatocurvus halotolerans</name>
    <dbReference type="NCBI Taxonomy" id="1132028"/>
    <lineage>
        <taxon>Bacteria</taxon>
        <taxon>Pseudomonadati</taxon>
        <taxon>Pseudomonadota</taxon>
        <taxon>Gammaproteobacteria</taxon>
        <taxon>Cellvibrionales</taxon>
        <taxon>Halieaceae</taxon>
        <taxon>Chromatocurvus</taxon>
    </lineage>
</organism>
<dbReference type="NCBIfam" id="TIGR00439">
    <property type="entry name" value="FtsX_Gneg"/>
    <property type="match status" value="1"/>
</dbReference>
<dbReference type="InterPro" id="IPR003838">
    <property type="entry name" value="ABC3_permease_C"/>
</dbReference>
<evidence type="ECO:0000256" key="11">
    <source>
        <dbReference type="ARBA" id="ARBA00023306"/>
    </source>
</evidence>
<feature type="transmembrane region" description="Helical" evidence="13">
    <location>
        <begin position="297"/>
        <end position="321"/>
    </location>
</feature>
<accession>A0A4R2KVR3</accession>
<comment type="caution">
    <text evidence="16">The sequence shown here is derived from an EMBL/GenBank/DDBJ whole genome shotgun (WGS) entry which is preliminary data.</text>
</comment>
<evidence type="ECO:0000256" key="12">
    <source>
        <dbReference type="PIRNR" id="PIRNR003097"/>
    </source>
</evidence>
<comment type="function">
    <text evidence="12">Part of the ABC transporter FtsEX involved in cellular division.</text>
</comment>
<dbReference type="AlphaFoldDB" id="A0A4R2KVR3"/>
<feature type="transmembrane region" description="Helical" evidence="13">
    <location>
        <begin position="203"/>
        <end position="227"/>
    </location>
</feature>
<keyword evidence="10 12" id="KW-0472">Membrane</keyword>
<name>A0A4R2KVR3_9GAMM</name>
<dbReference type="PIRSF" id="PIRSF003097">
    <property type="entry name" value="FtsX"/>
    <property type="match status" value="1"/>
</dbReference>
<dbReference type="GO" id="GO:0005886">
    <property type="term" value="C:plasma membrane"/>
    <property type="evidence" value="ECO:0007669"/>
    <property type="project" value="UniProtKB-SubCell"/>
</dbReference>
<comment type="subunit">
    <text evidence="3">Forms a membrane-associated complex with FtsE.</text>
</comment>
<keyword evidence="8 13" id="KW-0812">Transmembrane</keyword>
<evidence type="ECO:0000256" key="1">
    <source>
        <dbReference type="ARBA" id="ARBA00004429"/>
    </source>
</evidence>
<dbReference type="EMBL" id="SLWX01000009">
    <property type="protein sequence ID" value="TCO75299.1"/>
    <property type="molecule type" value="Genomic_DNA"/>
</dbReference>
<dbReference type="GO" id="GO:0032153">
    <property type="term" value="C:cell division site"/>
    <property type="evidence" value="ECO:0007669"/>
    <property type="project" value="TreeGrafter"/>
</dbReference>
<keyword evidence="9 13" id="KW-1133">Transmembrane helix</keyword>